<dbReference type="Proteomes" id="UP000178817">
    <property type="component" value="Unassembled WGS sequence"/>
</dbReference>
<dbReference type="NCBIfam" id="TIGR00576">
    <property type="entry name" value="dut"/>
    <property type="match status" value="1"/>
</dbReference>
<evidence type="ECO:0000256" key="5">
    <source>
        <dbReference type="ARBA" id="ARBA00047686"/>
    </source>
</evidence>
<dbReference type="InterPro" id="IPR008181">
    <property type="entry name" value="dUTPase"/>
</dbReference>
<gene>
    <name evidence="7" type="ORF">A3B07_01130</name>
</gene>
<feature type="domain" description="dUTPase-like" evidence="6">
    <location>
        <begin position="12"/>
        <end position="139"/>
    </location>
</feature>
<keyword evidence="3" id="KW-0378">Hydrolase</keyword>
<evidence type="ECO:0000256" key="3">
    <source>
        <dbReference type="ARBA" id="ARBA00022801"/>
    </source>
</evidence>
<comment type="similarity">
    <text evidence="1">Belongs to the dUTPase family.</text>
</comment>
<dbReference type="NCBIfam" id="NF001862">
    <property type="entry name" value="PRK00601.1"/>
    <property type="match status" value="1"/>
</dbReference>
<reference evidence="7 8" key="1">
    <citation type="journal article" date="2016" name="Nat. Commun.">
        <title>Thousands of microbial genomes shed light on interconnected biogeochemical processes in an aquifer system.</title>
        <authorList>
            <person name="Anantharaman K."/>
            <person name="Brown C.T."/>
            <person name="Hug L.A."/>
            <person name="Sharon I."/>
            <person name="Castelle C.J."/>
            <person name="Probst A.J."/>
            <person name="Thomas B.C."/>
            <person name="Singh A."/>
            <person name="Wilkins M.J."/>
            <person name="Karaoz U."/>
            <person name="Brodie E.L."/>
            <person name="Williams K.H."/>
            <person name="Hubbard S.S."/>
            <person name="Banfield J.F."/>
        </authorList>
    </citation>
    <scope>NUCLEOTIDE SEQUENCE [LARGE SCALE GENOMIC DNA]</scope>
</reference>
<evidence type="ECO:0000313" key="7">
    <source>
        <dbReference type="EMBL" id="OHA82707.1"/>
    </source>
</evidence>
<accession>A0A1G2SCD9</accession>
<dbReference type="SUPFAM" id="SSF51283">
    <property type="entry name" value="dUTPase-like"/>
    <property type="match status" value="1"/>
</dbReference>
<dbReference type="EMBL" id="MHUV01000004">
    <property type="protein sequence ID" value="OHA82707.1"/>
    <property type="molecule type" value="Genomic_DNA"/>
</dbReference>
<keyword evidence="4" id="KW-0546">Nucleotide metabolism</keyword>
<dbReference type="PANTHER" id="PTHR11241:SF0">
    <property type="entry name" value="DEOXYURIDINE 5'-TRIPHOSPHATE NUCLEOTIDOHYDROLASE"/>
    <property type="match status" value="1"/>
</dbReference>
<sequence length="140" mass="14873">MEIKIKKLHPEAVVPSYAYAMDAGMDLFASEEIIVPVGGTAIVSTGIAMEIPEGYAGLIWDKSGLAVNHGLKTFGGVIDAGYRGEVKVGIRNFNSREYVIKAGNKVAQMLIQKIESPRIVVVDELSDTSRGDGGFGSSGK</sequence>
<evidence type="ECO:0000256" key="2">
    <source>
        <dbReference type="ARBA" id="ARBA00012379"/>
    </source>
</evidence>
<comment type="caution">
    <text evidence="7">The sequence shown here is derived from an EMBL/GenBank/DDBJ whole genome shotgun (WGS) entry which is preliminary data.</text>
</comment>
<dbReference type="STRING" id="1802726.A3B07_01130"/>
<dbReference type="InterPro" id="IPR029054">
    <property type="entry name" value="dUTPase-like"/>
</dbReference>
<dbReference type="CDD" id="cd07557">
    <property type="entry name" value="trimeric_dUTPase"/>
    <property type="match status" value="1"/>
</dbReference>
<comment type="catalytic activity">
    <reaction evidence="5">
        <text>dUTP + H2O = dUMP + diphosphate + H(+)</text>
        <dbReference type="Rhea" id="RHEA:10248"/>
        <dbReference type="ChEBI" id="CHEBI:15377"/>
        <dbReference type="ChEBI" id="CHEBI:15378"/>
        <dbReference type="ChEBI" id="CHEBI:33019"/>
        <dbReference type="ChEBI" id="CHEBI:61555"/>
        <dbReference type="ChEBI" id="CHEBI:246422"/>
        <dbReference type="EC" id="3.6.1.23"/>
    </reaction>
</comment>
<protein>
    <recommendedName>
        <fullName evidence="2">dUTP diphosphatase</fullName>
        <ecNumber evidence="2">3.6.1.23</ecNumber>
    </recommendedName>
</protein>
<evidence type="ECO:0000256" key="4">
    <source>
        <dbReference type="ARBA" id="ARBA00023080"/>
    </source>
</evidence>
<dbReference type="InterPro" id="IPR033704">
    <property type="entry name" value="dUTPase_trimeric"/>
</dbReference>
<name>A0A1G2SCD9_9BACT</name>
<dbReference type="EC" id="3.6.1.23" evidence="2"/>
<dbReference type="PANTHER" id="PTHR11241">
    <property type="entry name" value="DEOXYURIDINE 5'-TRIPHOSPHATE NUCLEOTIDOHYDROLASE"/>
    <property type="match status" value="1"/>
</dbReference>
<dbReference type="AlphaFoldDB" id="A0A1G2SCD9"/>
<dbReference type="InterPro" id="IPR036157">
    <property type="entry name" value="dUTPase-like_sf"/>
</dbReference>
<evidence type="ECO:0000259" key="6">
    <source>
        <dbReference type="Pfam" id="PF00692"/>
    </source>
</evidence>
<proteinExistence type="inferred from homology"/>
<organism evidence="7 8">
    <name type="scientific">Candidatus Yonathbacteria bacterium RIFCSPLOWO2_01_FULL_43_27</name>
    <dbReference type="NCBI Taxonomy" id="1802726"/>
    <lineage>
        <taxon>Bacteria</taxon>
        <taxon>Candidatus Yonathiibacteriota</taxon>
    </lineage>
</organism>
<dbReference type="GO" id="GO:0000287">
    <property type="term" value="F:magnesium ion binding"/>
    <property type="evidence" value="ECO:0007669"/>
    <property type="project" value="InterPro"/>
</dbReference>
<dbReference type="GO" id="GO:0006226">
    <property type="term" value="P:dUMP biosynthetic process"/>
    <property type="evidence" value="ECO:0007669"/>
    <property type="project" value="InterPro"/>
</dbReference>
<dbReference type="Gene3D" id="2.70.40.10">
    <property type="match status" value="1"/>
</dbReference>
<dbReference type="GO" id="GO:0046081">
    <property type="term" value="P:dUTP catabolic process"/>
    <property type="evidence" value="ECO:0007669"/>
    <property type="project" value="InterPro"/>
</dbReference>
<evidence type="ECO:0000256" key="1">
    <source>
        <dbReference type="ARBA" id="ARBA00006581"/>
    </source>
</evidence>
<dbReference type="Pfam" id="PF00692">
    <property type="entry name" value="dUTPase"/>
    <property type="match status" value="1"/>
</dbReference>
<dbReference type="GO" id="GO:0004170">
    <property type="term" value="F:dUTP diphosphatase activity"/>
    <property type="evidence" value="ECO:0007669"/>
    <property type="project" value="UniProtKB-EC"/>
</dbReference>
<evidence type="ECO:0000313" key="8">
    <source>
        <dbReference type="Proteomes" id="UP000178817"/>
    </source>
</evidence>